<evidence type="ECO:0000313" key="1">
    <source>
        <dbReference type="EMBL" id="SHN48000.1"/>
    </source>
</evidence>
<accession>A0A1M7RPB0</accession>
<sequence>MSSHFTINGLSSLDSSESSATRLGWQIAQRVQYIVNQVARQKAGAPADEIALELHGRLRRMGVVPNMRELNAYADHIAALPPGSKPT</sequence>
<dbReference type="RefSeq" id="WP_143175786.1">
    <property type="nucleotide sequence ID" value="NZ_FRCS01000031.1"/>
</dbReference>
<dbReference type="OrthoDB" id="3297904at2"/>
<dbReference type="Proteomes" id="UP000184440">
    <property type="component" value="Unassembled WGS sequence"/>
</dbReference>
<evidence type="ECO:0000313" key="2">
    <source>
        <dbReference type="Proteomes" id="UP000184440"/>
    </source>
</evidence>
<proteinExistence type="predicted"/>
<keyword evidence="2" id="KW-1185">Reference proteome</keyword>
<dbReference type="EMBL" id="FRCS01000031">
    <property type="protein sequence ID" value="SHN48000.1"/>
    <property type="molecule type" value="Genomic_DNA"/>
</dbReference>
<dbReference type="AlphaFoldDB" id="A0A1M7RPB0"/>
<protein>
    <submittedName>
        <fullName evidence="1">Uncharacterized protein</fullName>
    </submittedName>
</protein>
<reference evidence="1 2" key="1">
    <citation type="submission" date="2016-11" db="EMBL/GenBank/DDBJ databases">
        <authorList>
            <person name="Jaros S."/>
            <person name="Januszkiewicz K."/>
            <person name="Wedrychowicz H."/>
        </authorList>
    </citation>
    <scope>NUCLEOTIDE SEQUENCE [LARGE SCALE GENOMIC DNA]</scope>
    <source>
        <strain evidence="1 2">DSM 46144</strain>
    </source>
</reference>
<gene>
    <name evidence="1" type="ORF">SAMN05443668_13148</name>
</gene>
<name>A0A1M7RPB0_9ACTN</name>
<organism evidence="1 2">
    <name type="scientific">Cryptosporangium aurantiacum</name>
    <dbReference type="NCBI Taxonomy" id="134849"/>
    <lineage>
        <taxon>Bacteria</taxon>
        <taxon>Bacillati</taxon>
        <taxon>Actinomycetota</taxon>
        <taxon>Actinomycetes</taxon>
        <taxon>Cryptosporangiales</taxon>
        <taxon>Cryptosporangiaceae</taxon>
        <taxon>Cryptosporangium</taxon>
    </lineage>
</organism>